<dbReference type="PROSITE" id="PS51144">
    <property type="entry name" value="ALPHA_CA_2"/>
    <property type="match status" value="1"/>
</dbReference>
<feature type="chain" id="PRO_5031298968" description="carbonic anhydrase" evidence="7">
    <location>
        <begin position="23"/>
        <end position="249"/>
    </location>
</feature>
<gene>
    <name evidence="9" type="ORF">ENJ51_07650</name>
</gene>
<dbReference type="AlphaFoldDB" id="A0A7V2T131"/>
<evidence type="ECO:0000256" key="6">
    <source>
        <dbReference type="ARBA" id="ARBA00048348"/>
    </source>
</evidence>
<dbReference type="SMART" id="SM01057">
    <property type="entry name" value="Carb_anhydrase"/>
    <property type="match status" value="1"/>
</dbReference>
<evidence type="ECO:0000256" key="1">
    <source>
        <dbReference type="ARBA" id="ARBA00010718"/>
    </source>
</evidence>
<keyword evidence="7" id="KW-0732">Signal</keyword>
<evidence type="ECO:0000256" key="4">
    <source>
        <dbReference type="ARBA" id="ARBA00022833"/>
    </source>
</evidence>
<dbReference type="PANTHER" id="PTHR18952:SF265">
    <property type="entry name" value="CARBONIC ANHYDRASE"/>
    <property type="match status" value="1"/>
</dbReference>
<feature type="domain" description="Alpha-carbonic anhydrase" evidence="8">
    <location>
        <begin position="25"/>
        <end position="249"/>
    </location>
</feature>
<name>A0A7V2T131_LEUMU</name>
<dbReference type="EMBL" id="DRMS01000286">
    <property type="protein sequence ID" value="HFC92672.1"/>
    <property type="molecule type" value="Genomic_DNA"/>
</dbReference>
<reference evidence="9" key="1">
    <citation type="journal article" date="2020" name="mSystems">
        <title>Genome- and Community-Level Interaction Insights into Carbon Utilization and Element Cycling Functions of Hydrothermarchaeota in Hydrothermal Sediment.</title>
        <authorList>
            <person name="Zhou Z."/>
            <person name="Liu Y."/>
            <person name="Xu W."/>
            <person name="Pan J."/>
            <person name="Luo Z.H."/>
            <person name="Li M."/>
        </authorList>
    </citation>
    <scope>NUCLEOTIDE SEQUENCE [LARGE SCALE GENOMIC DNA]</scope>
    <source>
        <strain evidence="9">HyVt-493</strain>
    </source>
</reference>
<evidence type="ECO:0000259" key="8">
    <source>
        <dbReference type="PROSITE" id="PS51144"/>
    </source>
</evidence>
<keyword evidence="4" id="KW-0862">Zinc</keyword>
<protein>
    <recommendedName>
        <fullName evidence="2">carbonic anhydrase</fullName>
        <ecNumber evidence="2">4.2.1.1</ecNumber>
    </recommendedName>
</protein>
<evidence type="ECO:0000256" key="7">
    <source>
        <dbReference type="SAM" id="SignalP"/>
    </source>
</evidence>
<comment type="caution">
    <text evidence="9">The sequence shown here is derived from an EMBL/GenBank/DDBJ whole genome shotgun (WGS) entry which is preliminary data.</text>
</comment>
<dbReference type="GO" id="GO:0008270">
    <property type="term" value="F:zinc ion binding"/>
    <property type="evidence" value="ECO:0007669"/>
    <property type="project" value="InterPro"/>
</dbReference>
<dbReference type="InterPro" id="IPR036398">
    <property type="entry name" value="CA_dom_sf"/>
</dbReference>
<evidence type="ECO:0000313" key="9">
    <source>
        <dbReference type="EMBL" id="HFC92672.1"/>
    </source>
</evidence>
<dbReference type="CDD" id="cd03124">
    <property type="entry name" value="alpha_CA_prokaryotic_like"/>
    <property type="match status" value="1"/>
</dbReference>
<dbReference type="GO" id="GO:0004089">
    <property type="term" value="F:carbonate dehydratase activity"/>
    <property type="evidence" value="ECO:0007669"/>
    <property type="project" value="UniProtKB-EC"/>
</dbReference>
<dbReference type="InterPro" id="IPR023561">
    <property type="entry name" value="Carbonic_anhydrase_a-class"/>
</dbReference>
<dbReference type="Proteomes" id="UP000885750">
    <property type="component" value="Unassembled WGS sequence"/>
</dbReference>
<dbReference type="SUPFAM" id="SSF51069">
    <property type="entry name" value="Carbonic anhydrase"/>
    <property type="match status" value="1"/>
</dbReference>
<evidence type="ECO:0000256" key="5">
    <source>
        <dbReference type="ARBA" id="ARBA00023239"/>
    </source>
</evidence>
<dbReference type="PANTHER" id="PTHR18952">
    <property type="entry name" value="CARBONIC ANHYDRASE"/>
    <property type="match status" value="1"/>
</dbReference>
<feature type="signal peptide" evidence="7">
    <location>
        <begin position="1"/>
        <end position="22"/>
    </location>
</feature>
<comment type="catalytic activity">
    <reaction evidence="6">
        <text>hydrogencarbonate + H(+) = CO2 + H2O</text>
        <dbReference type="Rhea" id="RHEA:10748"/>
        <dbReference type="ChEBI" id="CHEBI:15377"/>
        <dbReference type="ChEBI" id="CHEBI:15378"/>
        <dbReference type="ChEBI" id="CHEBI:16526"/>
        <dbReference type="ChEBI" id="CHEBI:17544"/>
        <dbReference type="EC" id="4.2.1.1"/>
    </reaction>
</comment>
<organism evidence="9">
    <name type="scientific">Leucothrix mucor</name>
    <dbReference type="NCBI Taxonomy" id="45248"/>
    <lineage>
        <taxon>Bacteria</taxon>
        <taxon>Pseudomonadati</taxon>
        <taxon>Pseudomonadota</taxon>
        <taxon>Gammaproteobacteria</taxon>
        <taxon>Thiotrichales</taxon>
        <taxon>Thiotrichaceae</taxon>
        <taxon>Leucothrix</taxon>
    </lineage>
</organism>
<sequence>MKNILLPILATLIISTPMTLTAKDGNWGYTGNIAPKHWSNLSPDYALCSGKNQSPINILPNEARNSIKRGLKFNYGRLDPIRMTNTGKQLQIDVASGAGIKIDGIDFELKHLSFHVPSEHTYNNKNFPMEIQFAHQSKDGQLAYVALMVTIGKSSRTLRKLQQQLPMNVGESKQLAANALRNLEKKKKVINYYRYSGSLTSPPCNEGVRWFIMNQPLKISKAHLQQFKRALKQNNNRPIQALNARVILK</sequence>
<evidence type="ECO:0000256" key="2">
    <source>
        <dbReference type="ARBA" id="ARBA00012925"/>
    </source>
</evidence>
<accession>A0A7V2T131</accession>
<proteinExistence type="inferred from homology"/>
<evidence type="ECO:0000256" key="3">
    <source>
        <dbReference type="ARBA" id="ARBA00022723"/>
    </source>
</evidence>
<dbReference type="Pfam" id="PF00194">
    <property type="entry name" value="Carb_anhydrase"/>
    <property type="match status" value="1"/>
</dbReference>
<keyword evidence="3" id="KW-0479">Metal-binding</keyword>
<dbReference type="Gene3D" id="3.10.200.10">
    <property type="entry name" value="Alpha carbonic anhydrase"/>
    <property type="match status" value="1"/>
</dbReference>
<dbReference type="EC" id="4.2.1.1" evidence="2"/>
<dbReference type="InterPro" id="IPR041891">
    <property type="entry name" value="Alpha_CA_prokaryot-like"/>
</dbReference>
<keyword evidence="5" id="KW-0456">Lyase</keyword>
<comment type="similarity">
    <text evidence="1">Belongs to the alpha-carbonic anhydrase family.</text>
</comment>
<dbReference type="InterPro" id="IPR001148">
    <property type="entry name" value="CA_dom"/>
</dbReference>